<proteinExistence type="inferred from homology"/>
<keyword evidence="6" id="KW-0460">Magnesium</keyword>
<dbReference type="Gene3D" id="3.40.50.2020">
    <property type="match status" value="1"/>
</dbReference>
<name>A0A2H0VCN3_9BACT</name>
<dbReference type="PANTHER" id="PTHR19278">
    <property type="entry name" value="OROTATE PHOSPHORIBOSYLTRANSFERASE"/>
    <property type="match status" value="1"/>
</dbReference>
<dbReference type="InterPro" id="IPR000836">
    <property type="entry name" value="PRTase_dom"/>
</dbReference>
<dbReference type="GO" id="GO:0000287">
    <property type="term" value="F:magnesium ion binding"/>
    <property type="evidence" value="ECO:0007669"/>
    <property type="project" value="UniProtKB-UniRule"/>
</dbReference>
<comment type="cofactor">
    <cofactor evidence="6">
        <name>Mg(2+)</name>
        <dbReference type="ChEBI" id="CHEBI:18420"/>
    </cofactor>
</comment>
<comment type="caution">
    <text evidence="6">Lacks conserved residue(s) required for the propagation of feature annotation.</text>
</comment>
<comment type="catalytic activity">
    <reaction evidence="6">
        <text>orotidine 5'-phosphate + diphosphate = orotate + 5-phospho-alpha-D-ribose 1-diphosphate</text>
        <dbReference type="Rhea" id="RHEA:10380"/>
        <dbReference type="ChEBI" id="CHEBI:30839"/>
        <dbReference type="ChEBI" id="CHEBI:33019"/>
        <dbReference type="ChEBI" id="CHEBI:57538"/>
        <dbReference type="ChEBI" id="CHEBI:58017"/>
        <dbReference type="EC" id="2.4.2.10"/>
    </reaction>
</comment>
<evidence type="ECO:0000256" key="1">
    <source>
        <dbReference type="ARBA" id="ARBA00004889"/>
    </source>
</evidence>
<dbReference type="UniPathway" id="UPA00070">
    <property type="reaction ID" value="UER00119"/>
</dbReference>
<comment type="caution">
    <text evidence="8">The sequence shown here is derived from an EMBL/GenBank/DDBJ whole genome shotgun (WGS) entry which is preliminary data.</text>
</comment>
<dbReference type="Pfam" id="PF00156">
    <property type="entry name" value="Pribosyltran"/>
    <property type="match status" value="1"/>
</dbReference>
<evidence type="ECO:0000256" key="3">
    <source>
        <dbReference type="ARBA" id="ARBA00022676"/>
    </source>
</evidence>
<dbReference type="EMBL" id="PFAJ01000058">
    <property type="protein sequence ID" value="PIR96856.1"/>
    <property type="molecule type" value="Genomic_DNA"/>
</dbReference>
<dbReference type="HAMAP" id="MF_01208">
    <property type="entry name" value="PyrE"/>
    <property type="match status" value="1"/>
</dbReference>
<dbReference type="SUPFAM" id="SSF53271">
    <property type="entry name" value="PRTase-like"/>
    <property type="match status" value="1"/>
</dbReference>
<feature type="domain" description="Phosphoribosyltransferase" evidence="7">
    <location>
        <begin position="35"/>
        <end position="157"/>
    </location>
</feature>
<dbReference type="EC" id="2.4.2.10" evidence="2 6"/>
<reference evidence="9" key="1">
    <citation type="submission" date="2017-09" db="EMBL/GenBank/DDBJ databases">
        <title>Depth-based differentiation of microbial function through sediment-hosted aquifers and enrichment of novel symbionts in the deep terrestrial subsurface.</title>
        <authorList>
            <person name="Probst A.J."/>
            <person name="Ladd B."/>
            <person name="Jarett J.K."/>
            <person name="Geller-Mcgrath D.E."/>
            <person name="Sieber C.M.K."/>
            <person name="Emerson J.B."/>
            <person name="Anantharaman K."/>
            <person name="Thomas B.C."/>
            <person name="Malmstrom R."/>
            <person name="Stieglmeier M."/>
            <person name="Klingl A."/>
            <person name="Woyke T."/>
            <person name="Ryan C.M."/>
            <person name="Banfield J.F."/>
        </authorList>
    </citation>
    <scope>NUCLEOTIDE SEQUENCE [LARGE SCALE GENOMIC DNA]</scope>
</reference>
<keyword evidence="5 6" id="KW-0665">Pyrimidine biosynthesis</keyword>
<keyword evidence="3 6" id="KW-0328">Glycosyltransferase</keyword>
<sequence>MSKILGILRKTGTIITKDHFVLTSGRHTPAYINKDALYPHTKETSAVGKLFAEKIKDLDVDTVVGPALGGIILSTWTAHHLSQIKGKEIFGVYTEKTADKNQVVTRGYDKFLKYKKVLIVEDLTSTGDSAKKVVEAVQGVGGEVVAVCVMVNRNPKEVTTEYFGVPFYTLDVLEVEAYTEQDCPMCKSNVPVNTVLGHGKKYLEKKKII</sequence>
<dbReference type="CDD" id="cd06223">
    <property type="entry name" value="PRTases_typeI"/>
    <property type="match status" value="1"/>
</dbReference>
<evidence type="ECO:0000256" key="4">
    <source>
        <dbReference type="ARBA" id="ARBA00022679"/>
    </source>
</evidence>
<accession>A0A2H0VCN3</accession>
<comment type="pathway">
    <text evidence="1 6">Pyrimidine metabolism; UMP biosynthesis via de novo pathway; UMP from orotate: step 1/2.</text>
</comment>
<evidence type="ECO:0000313" key="9">
    <source>
        <dbReference type="Proteomes" id="UP000230557"/>
    </source>
</evidence>
<gene>
    <name evidence="6" type="primary">pyrE</name>
    <name evidence="8" type="ORF">COT91_04450</name>
</gene>
<feature type="binding site" description="in other chain" evidence="6">
    <location>
        <position position="96"/>
    </location>
    <ligand>
        <name>5-phospho-alpha-D-ribose 1-diphosphate</name>
        <dbReference type="ChEBI" id="CHEBI:58017"/>
        <note>ligand shared between dimeric partners</note>
    </ligand>
</feature>
<evidence type="ECO:0000256" key="2">
    <source>
        <dbReference type="ARBA" id="ARBA00011971"/>
    </source>
</evidence>
<evidence type="ECO:0000256" key="6">
    <source>
        <dbReference type="HAMAP-Rule" id="MF_01208"/>
    </source>
</evidence>
<protein>
    <recommendedName>
        <fullName evidence="2 6">Orotate phosphoribosyltransferase</fullName>
        <shortName evidence="6">OPRT</shortName>
        <shortName evidence="6">OPRTase</shortName>
        <ecNumber evidence="2 6">2.4.2.10</ecNumber>
    </recommendedName>
</protein>
<feature type="binding site" evidence="6">
    <location>
        <position position="153"/>
    </location>
    <ligand>
        <name>orotate</name>
        <dbReference type="ChEBI" id="CHEBI:30839"/>
    </ligand>
</feature>
<organism evidence="8 9">
    <name type="scientific">Candidatus Doudnabacteria bacterium CG10_big_fil_rev_8_21_14_0_10_41_10</name>
    <dbReference type="NCBI Taxonomy" id="1974551"/>
    <lineage>
        <taxon>Bacteria</taxon>
        <taxon>Candidatus Doudnaibacteriota</taxon>
    </lineage>
</organism>
<evidence type="ECO:0000256" key="5">
    <source>
        <dbReference type="ARBA" id="ARBA00022975"/>
    </source>
</evidence>
<evidence type="ECO:0000259" key="7">
    <source>
        <dbReference type="Pfam" id="PF00156"/>
    </source>
</evidence>
<feature type="binding site" description="in other chain" evidence="6">
    <location>
        <begin position="121"/>
        <end position="129"/>
    </location>
    <ligand>
        <name>5-phospho-alpha-D-ribose 1-diphosphate</name>
        <dbReference type="ChEBI" id="CHEBI:58017"/>
        <note>ligand shared between dimeric partners</note>
    </ligand>
</feature>
<feature type="binding site" evidence="6">
    <location>
        <position position="125"/>
    </location>
    <ligand>
        <name>orotate</name>
        <dbReference type="ChEBI" id="CHEBI:30839"/>
    </ligand>
</feature>
<dbReference type="AlphaFoldDB" id="A0A2H0VCN3"/>
<comment type="similarity">
    <text evidence="6">Belongs to the purine/pyrimidine phosphoribosyltransferase family. PyrE subfamily.</text>
</comment>
<dbReference type="PANTHER" id="PTHR19278:SF9">
    <property type="entry name" value="URIDINE 5'-MONOPHOSPHATE SYNTHASE"/>
    <property type="match status" value="1"/>
</dbReference>
<dbReference type="GO" id="GO:0019856">
    <property type="term" value="P:pyrimidine nucleobase biosynthetic process"/>
    <property type="evidence" value="ECO:0007669"/>
    <property type="project" value="TreeGrafter"/>
</dbReference>
<dbReference type="GO" id="GO:0004588">
    <property type="term" value="F:orotate phosphoribosyltransferase activity"/>
    <property type="evidence" value="ECO:0007669"/>
    <property type="project" value="UniProtKB-UniRule"/>
</dbReference>
<dbReference type="Proteomes" id="UP000230557">
    <property type="component" value="Unassembled WGS sequence"/>
</dbReference>
<comment type="function">
    <text evidence="6">Catalyzes the transfer of a ribosyl phosphate group from 5-phosphoribose 1-diphosphate to orotate, leading to the formation of orotidine monophosphate (OMP).</text>
</comment>
<dbReference type="InterPro" id="IPR029057">
    <property type="entry name" value="PRTase-like"/>
</dbReference>
<evidence type="ECO:0000313" key="8">
    <source>
        <dbReference type="EMBL" id="PIR96856.1"/>
    </source>
</evidence>
<keyword evidence="4 6" id="KW-0808">Transferase</keyword>
<dbReference type="GO" id="GO:0044205">
    <property type="term" value="P:'de novo' UMP biosynthetic process"/>
    <property type="evidence" value="ECO:0007669"/>
    <property type="project" value="UniProtKB-UniRule"/>
</dbReference>
<dbReference type="InterPro" id="IPR023031">
    <property type="entry name" value="OPRT"/>
</dbReference>
<comment type="subunit">
    <text evidence="6">Homodimer.</text>
</comment>